<gene>
    <name evidence="5" type="ORF">V7S43_007119</name>
</gene>
<dbReference type="Proteomes" id="UP001632037">
    <property type="component" value="Unassembled WGS sequence"/>
</dbReference>
<dbReference type="AlphaFoldDB" id="A0ABD3FP70"/>
<dbReference type="Pfam" id="PF20147">
    <property type="entry name" value="Crinkler"/>
    <property type="match status" value="1"/>
</dbReference>
<evidence type="ECO:0000313" key="6">
    <source>
        <dbReference type="Proteomes" id="UP001632037"/>
    </source>
</evidence>
<dbReference type="EMBL" id="JBIMZQ010000013">
    <property type="protein sequence ID" value="KAL3667565.1"/>
    <property type="molecule type" value="Genomic_DNA"/>
</dbReference>
<evidence type="ECO:0000259" key="4">
    <source>
        <dbReference type="Pfam" id="PF20147"/>
    </source>
</evidence>
<evidence type="ECO:0000313" key="5">
    <source>
        <dbReference type="EMBL" id="KAL3667565.1"/>
    </source>
</evidence>
<feature type="domain" description="Crinkler effector protein N-terminal" evidence="4">
    <location>
        <begin position="19"/>
        <end position="118"/>
    </location>
</feature>
<dbReference type="InterPro" id="IPR045379">
    <property type="entry name" value="Crinkler_N"/>
</dbReference>
<organism evidence="5 6">
    <name type="scientific">Phytophthora oleae</name>
    <dbReference type="NCBI Taxonomy" id="2107226"/>
    <lineage>
        <taxon>Eukaryota</taxon>
        <taxon>Sar</taxon>
        <taxon>Stramenopiles</taxon>
        <taxon>Oomycota</taxon>
        <taxon>Peronosporomycetes</taxon>
        <taxon>Peronosporales</taxon>
        <taxon>Peronosporaceae</taxon>
        <taxon>Phytophthora</taxon>
    </lineage>
</organism>
<comment type="caution">
    <text evidence="5">The sequence shown here is derived from an EMBL/GenBank/DDBJ whole genome shotgun (WGS) entry which is preliminary data.</text>
</comment>
<dbReference type="GO" id="GO:0043657">
    <property type="term" value="C:host cell"/>
    <property type="evidence" value="ECO:0007669"/>
    <property type="project" value="UniProtKB-SubCell"/>
</dbReference>
<evidence type="ECO:0000256" key="2">
    <source>
        <dbReference type="ARBA" id="ARBA00004613"/>
    </source>
</evidence>
<comment type="subcellular location">
    <subcellularLocation>
        <location evidence="1">Host cell</location>
    </subcellularLocation>
    <subcellularLocation>
        <location evidence="2">Secreted</location>
    </subcellularLocation>
</comment>
<protein>
    <recommendedName>
        <fullName evidence="4">Crinkler effector protein N-terminal domain-containing protein</fullName>
    </recommendedName>
</protein>
<accession>A0ABD3FP70</accession>
<name>A0ABD3FP70_9STRA</name>
<reference evidence="5 6" key="1">
    <citation type="submission" date="2024-09" db="EMBL/GenBank/DDBJ databases">
        <title>Genome sequencing and assembly of Phytophthora oleae, isolate VK10A, causative agent of rot of olive drupes.</title>
        <authorList>
            <person name="Conti Taguali S."/>
            <person name="Riolo M."/>
            <person name="La Spada F."/>
            <person name="Cacciola S.O."/>
            <person name="Dionisio G."/>
        </authorList>
    </citation>
    <scope>NUCLEOTIDE SEQUENCE [LARGE SCALE GENOMIC DNA]</scope>
    <source>
        <strain evidence="5 6">VK10A</strain>
    </source>
</reference>
<dbReference type="GO" id="GO:0005576">
    <property type="term" value="C:extracellular region"/>
    <property type="evidence" value="ECO:0007669"/>
    <property type="project" value="UniProtKB-SubCell"/>
</dbReference>
<evidence type="ECO:0000256" key="1">
    <source>
        <dbReference type="ARBA" id="ARBA00004340"/>
    </source>
</evidence>
<keyword evidence="3" id="KW-0964">Secreted</keyword>
<sequence>MQDPRQRIESPSFRNLEGGVISIVIDGWNTVAHLKDKIKKKKVYQFPAEKLQLLLVKTGNGASMADDSAAALALVKGADHPDIQTLIDREQMKAAWTIEDVLEDMPKPQSKQIHVLVVSPETIVYSWLPPKPLVKSEGAIWDFQNPLDDEDVSNAIWRHYNAW</sequence>
<evidence type="ECO:0000256" key="3">
    <source>
        <dbReference type="ARBA" id="ARBA00022525"/>
    </source>
</evidence>
<keyword evidence="6" id="KW-1185">Reference proteome</keyword>
<proteinExistence type="predicted"/>